<dbReference type="EMBL" id="DVLT01000004">
    <property type="protein sequence ID" value="HIU01830.1"/>
    <property type="molecule type" value="Genomic_DNA"/>
</dbReference>
<sequence>MGDFLPNEEDTVTLSLDDGTELECAVLAVFPAGDRDYIALLPLDEEEGEEGEVFLYRFFEDEDGEIALDNIEDDEEYEQVADAFDELLDSEEFDELFDED</sequence>
<dbReference type="HAMAP" id="MF_01448">
    <property type="entry name" value="UPF0473"/>
    <property type="match status" value="1"/>
</dbReference>
<dbReference type="InterPro" id="IPR009711">
    <property type="entry name" value="UPF0473"/>
</dbReference>
<comment type="similarity">
    <text evidence="1">Belongs to the UPF0473 family.</text>
</comment>
<evidence type="ECO:0000256" key="1">
    <source>
        <dbReference type="HAMAP-Rule" id="MF_01448"/>
    </source>
</evidence>
<organism evidence="2 3">
    <name type="scientific">Candidatus Onthocola gallistercoris</name>
    <dbReference type="NCBI Taxonomy" id="2840876"/>
    <lineage>
        <taxon>Bacteria</taxon>
        <taxon>Bacillati</taxon>
        <taxon>Bacillota</taxon>
        <taxon>Bacilli</taxon>
        <taxon>Candidatus Onthocola</taxon>
    </lineage>
</organism>
<reference evidence="2" key="2">
    <citation type="journal article" date="2021" name="PeerJ">
        <title>Extensive microbial diversity within the chicken gut microbiome revealed by metagenomics and culture.</title>
        <authorList>
            <person name="Gilroy R."/>
            <person name="Ravi A."/>
            <person name="Getino M."/>
            <person name="Pursley I."/>
            <person name="Horton D.L."/>
            <person name="Alikhan N.F."/>
            <person name="Baker D."/>
            <person name="Gharbi K."/>
            <person name="Hall N."/>
            <person name="Watson M."/>
            <person name="Adriaenssens E.M."/>
            <person name="Foster-Nyarko E."/>
            <person name="Jarju S."/>
            <person name="Secka A."/>
            <person name="Antonio M."/>
            <person name="Oren A."/>
            <person name="Chaudhuri R.R."/>
            <person name="La Ragione R."/>
            <person name="Hildebrand F."/>
            <person name="Pallen M.J."/>
        </authorList>
    </citation>
    <scope>NUCLEOTIDE SEQUENCE</scope>
    <source>
        <strain evidence="2">CHK187-14744</strain>
    </source>
</reference>
<dbReference type="AlphaFoldDB" id="A0A9D1HFW2"/>
<protein>
    <recommendedName>
        <fullName evidence="1">UPF0473 protein IAB63_01075</fullName>
    </recommendedName>
</protein>
<evidence type="ECO:0000313" key="3">
    <source>
        <dbReference type="Proteomes" id="UP000824164"/>
    </source>
</evidence>
<accession>A0A9D1HFW2</accession>
<dbReference type="Pfam" id="PF06949">
    <property type="entry name" value="DUF1292"/>
    <property type="match status" value="1"/>
</dbReference>
<dbReference type="Proteomes" id="UP000824164">
    <property type="component" value="Unassembled WGS sequence"/>
</dbReference>
<reference evidence="2" key="1">
    <citation type="submission" date="2020-10" db="EMBL/GenBank/DDBJ databases">
        <authorList>
            <person name="Gilroy R."/>
        </authorList>
    </citation>
    <scope>NUCLEOTIDE SEQUENCE</scope>
    <source>
        <strain evidence="2">CHK187-14744</strain>
    </source>
</reference>
<comment type="caution">
    <text evidence="2">The sequence shown here is derived from an EMBL/GenBank/DDBJ whole genome shotgun (WGS) entry which is preliminary data.</text>
</comment>
<gene>
    <name evidence="2" type="ORF">IAB63_01075</name>
</gene>
<name>A0A9D1HFW2_9FIRM</name>
<evidence type="ECO:0000313" key="2">
    <source>
        <dbReference type="EMBL" id="HIU01830.1"/>
    </source>
</evidence>
<proteinExistence type="inferred from homology"/>